<evidence type="ECO:0000313" key="3">
    <source>
        <dbReference type="Proteomes" id="UP000179588"/>
    </source>
</evidence>
<feature type="chain" id="PRO_5012910180" description="Lipoprotein" evidence="1">
    <location>
        <begin position="21"/>
        <end position="117"/>
    </location>
</feature>
<sequence>MKLIVIVMSLLLFACSSTKWEPIGSPEWTYQEADSQCEFDAFKRFPVRNEVAQRTVYETITKRCKKSDECGKAETYEEKVPATESYVLDVNKDSRYQEYSKCMKGKGWQEKRYYFWE</sequence>
<evidence type="ECO:0008006" key="4">
    <source>
        <dbReference type="Google" id="ProtNLM"/>
    </source>
</evidence>
<protein>
    <recommendedName>
        <fullName evidence="4">Lipoprotein</fullName>
    </recommendedName>
</protein>
<accession>A0A1S1HYG6</accession>
<dbReference type="Proteomes" id="UP000179588">
    <property type="component" value="Unassembled WGS sequence"/>
</dbReference>
<dbReference type="PROSITE" id="PS51257">
    <property type="entry name" value="PROKAR_LIPOPROTEIN"/>
    <property type="match status" value="1"/>
</dbReference>
<gene>
    <name evidence="2" type="ORF">A3Q29_13920</name>
</gene>
<dbReference type="RefSeq" id="WP_254679811.1">
    <property type="nucleotide sequence ID" value="NZ_VAUD01000015.1"/>
</dbReference>
<keyword evidence="3" id="KW-1185">Reference proteome</keyword>
<dbReference type="AlphaFoldDB" id="A0A1S1HYG6"/>
<reference evidence="2 3" key="1">
    <citation type="submission" date="2016-03" db="EMBL/GenBank/DDBJ databases">
        <title>Genome sequence of Providencia stuartii strain, isolated from the salivary glands of larval Lucilia sericata.</title>
        <authorList>
            <person name="Yuan Y."/>
            <person name="Zhang Y."/>
            <person name="Fu S."/>
            <person name="Crippen T.L."/>
            <person name="Visi D."/>
            <person name="Benbow M.E."/>
            <person name="Allen M."/>
            <person name="Tomberlin J.K."/>
            <person name="Sze S.-H."/>
            <person name="Tarone A.M."/>
        </authorList>
    </citation>
    <scope>NUCLEOTIDE SEQUENCE [LARGE SCALE GENOMIC DNA]</scope>
    <source>
        <strain evidence="2 3">Crippen</strain>
    </source>
</reference>
<organism evidence="2 3">
    <name type="scientific">Providencia stuartii</name>
    <dbReference type="NCBI Taxonomy" id="588"/>
    <lineage>
        <taxon>Bacteria</taxon>
        <taxon>Pseudomonadati</taxon>
        <taxon>Pseudomonadota</taxon>
        <taxon>Gammaproteobacteria</taxon>
        <taxon>Enterobacterales</taxon>
        <taxon>Morganellaceae</taxon>
        <taxon>Providencia</taxon>
    </lineage>
</organism>
<comment type="caution">
    <text evidence="2">The sequence shown here is derived from an EMBL/GenBank/DDBJ whole genome shotgun (WGS) entry which is preliminary data.</text>
</comment>
<dbReference type="EMBL" id="LVIE01000035">
    <property type="protein sequence ID" value="OHT25400.1"/>
    <property type="molecule type" value="Genomic_DNA"/>
</dbReference>
<feature type="signal peptide" evidence="1">
    <location>
        <begin position="1"/>
        <end position="20"/>
    </location>
</feature>
<evidence type="ECO:0000313" key="2">
    <source>
        <dbReference type="EMBL" id="OHT25400.1"/>
    </source>
</evidence>
<proteinExistence type="predicted"/>
<evidence type="ECO:0000256" key="1">
    <source>
        <dbReference type="SAM" id="SignalP"/>
    </source>
</evidence>
<keyword evidence="1" id="KW-0732">Signal</keyword>
<name>A0A1S1HYG6_PROST</name>